<comment type="caution">
    <text evidence="2">The sequence shown here is derived from an EMBL/GenBank/DDBJ whole genome shotgun (WGS) entry which is preliminary data.</text>
</comment>
<protein>
    <submittedName>
        <fullName evidence="2">DUF4595 domain-containing protein</fullName>
    </submittedName>
</protein>
<gene>
    <name evidence="2" type="ORF">F2Y13_05265</name>
</gene>
<dbReference type="InterPro" id="IPR024361">
    <property type="entry name" value="BACON"/>
</dbReference>
<dbReference type="CDD" id="cd12871">
    <property type="entry name" value="Bacuni_01323_like"/>
    <property type="match status" value="1"/>
</dbReference>
<accession>A0A5B3GBR0</accession>
<organism evidence="2 3">
    <name type="scientific">Alistipes shahii</name>
    <dbReference type="NCBI Taxonomy" id="328814"/>
    <lineage>
        <taxon>Bacteria</taxon>
        <taxon>Pseudomonadati</taxon>
        <taxon>Bacteroidota</taxon>
        <taxon>Bacteroidia</taxon>
        <taxon>Bacteroidales</taxon>
        <taxon>Rikenellaceae</taxon>
        <taxon>Alistipes</taxon>
    </lineage>
</organism>
<evidence type="ECO:0000313" key="3">
    <source>
        <dbReference type="Proteomes" id="UP000323567"/>
    </source>
</evidence>
<reference evidence="2 3" key="1">
    <citation type="journal article" date="2019" name="Nat. Med.">
        <title>A library of human gut bacterial isolates paired with longitudinal multiomics data enables mechanistic microbiome research.</title>
        <authorList>
            <person name="Poyet M."/>
            <person name="Groussin M."/>
            <person name="Gibbons S.M."/>
            <person name="Avila-Pacheco J."/>
            <person name="Jiang X."/>
            <person name="Kearney S.M."/>
            <person name="Perrotta A.R."/>
            <person name="Berdy B."/>
            <person name="Zhao S."/>
            <person name="Lieberman T.D."/>
            <person name="Swanson P.K."/>
            <person name="Smith M."/>
            <person name="Roesemann S."/>
            <person name="Alexander J.E."/>
            <person name="Rich S.A."/>
            <person name="Livny J."/>
            <person name="Vlamakis H."/>
            <person name="Clish C."/>
            <person name="Bullock K."/>
            <person name="Deik A."/>
            <person name="Scott J."/>
            <person name="Pierce K.A."/>
            <person name="Xavier R.J."/>
            <person name="Alm E.J."/>
        </authorList>
    </citation>
    <scope>NUCLEOTIDE SEQUENCE [LARGE SCALE GENOMIC DNA]</scope>
    <source>
        <strain evidence="2 3">BIOML-A2</strain>
    </source>
</reference>
<dbReference type="Proteomes" id="UP000323567">
    <property type="component" value="Unassembled WGS sequence"/>
</dbReference>
<evidence type="ECO:0000259" key="1">
    <source>
        <dbReference type="Pfam" id="PF13004"/>
    </source>
</evidence>
<dbReference type="Gene3D" id="2.60.40.10">
    <property type="entry name" value="Immunoglobulins"/>
    <property type="match status" value="1"/>
</dbReference>
<evidence type="ECO:0000313" key="2">
    <source>
        <dbReference type="EMBL" id="KAA2370961.1"/>
    </source>
</evidence>
<dbReference type="CDD" id="cd14948">
    <property type="entry name" value="BACON"/>
    <property type="match status" value="1"/>
</dbReference>
<dbReference type="InterPro" id="IPR013783">
    <property type="entry name" value="Ig-like_fold"/>
</dbReference>
<feature type="domain" description="BACON" evidence="1">
    <location>
        <begin position="85"/>
        <end position="137"/>
    </location>
</feature>
<proteinExistence type="predicted"/>
<name>A0A5B3GBR0_9BACT</name>
<sequence>MTLTRGCCVLSCRISKSLSSNKKMRMKSKIFTSFLLAAVLLSGCKKDDPAPDKATLSVSPQTAIAFTAAATETFTVKVVTNQPTWKAESSQSWCKVAAGEGQFTVSADPNTSETAPTPAVITVTAGSEKATIDVTQAAAGKEQYPDTEAKLKQAIAKVWTFAESSNYVSLEFTTDGLYTFLSKTPFTRAAENNIYLLSGAYSVAADLHELTLSDFGKITISDVGNGKASMTIAPTGGTPSAAELDEQRFVTPPASADKKIKRVESKDPTEGNGAIEYSYDANRRMSKIKVTQGGLTLEIPINYEDGKVWYQFEGGEVLGEPGVFKVTYTLNAAGLARSSVIQHKGVVLYKIYYTYNNQRQLVSYRMTDNAGKLDGFCNATWVNGNVVSTYSESVHTCDGSYDEYDGHKYYHHDHNGDGIFNQEDIITRETDHSTYSYSARENKGGYMYPIVTPDIFGSSDVFDQLGQWIGVLGVSCKHLMSEHADADGALTYQFDAEGYPTRIDVSFPEDPSDNWYILQTYE</sequence>
<dbReference type="EMBL" id="VVXK01000005">
    <property type="protein sequence ID" value="KAA2370961.1"/>
    <property type="molecule type" value="Genomic_DNA"/>
</dbReference>
<dbReference type="AlphaFoldDB" id="A0A5B3GBR0"/>
<dbReference type="Pfam" id="PF13004">
    <property type="entry name" value="BACON"/>
    <property type="match status" value="1"/>
</dbReference>